<gene>
    <name evidence="3" type="ORF">LY08_02276</name>
</gene>
<dbReference type="SMART" id="SM00257">
    <property type="entry name" value="LysM"/>
    <property type="match status" value="4"/>
</dbReference>
<name>A0A327RBM5_9FLAO</name>
<feature type="domain" description="LysM" evidence="2">
    <location>
        <begin position="90"/>
        <end position="134"/>
    </location>
</feature>
<evidence type="ECO:0000313" key="3">
    <source>
        <dbReference type="EMBL" id="RAJ12994.1"/>
    </source>
</evidence>
<keyword evidence="1" id="KW-0732">Signal</keyword>
<dbReference type="AlphaFoldDB" id="A0A327RBM5"/>
<dbReference type="Gene3D" id="3.10.350.10">
    <property type="entry name" value="LysM domain"/>
    <property type="match status" value="3"/>
</dbReference>
<dbReference type="SUPFAM" id="SSF53822">
    <property type="entry name" value="Periplasmic binding protein-like I"/>
    <property type="match status" value="1"/>
</dbReference>
<evidence type="ECO:0000259" key="2">
    <source>
        <dbReference type="PROSITE" id="PS51782"/>
    </source>
</evidence>
<keyword evidence="4" id="KW-1185">Reference proteome</keyword>
<dbReference type="EMBL" id="QLLO01000008">
    <property type="protein sequence ID" value="RAJ12994.1"/>
    <property type="molecule type" value="Genomic_DNA"/>
</dbReference>
<dbReference type="CDD" id="cd00118">
    <property type="entry name" value="LysM"/>
    <property type="match status" value="4"/>
</dbReference>
<feature type="domain" description="LysM" evidence="2">
    <location>
        <begin position="151"/>
        <end position="194"/>
    </location>
</feature>
<evidence type="ECO:0000313" key="4">
    <source>
        <dbReference type="Proteomes" id="UP000248703"/>
    </source>
</evidence>
<organism evidence="3 4">
    <name type="scientific">Olleya aquimaris</name>
    <dbReference type="NCBI Taxonomy" id="639310"/>
    <lineage>
        <taxon>Bacteria</taxon>
        <taxon>Pseudomonadati</taxon>
        <taxon>Bacteroidota</taxon>
        <taxon>Flavobacteriia</taxon>
        <taxon>Flavobacteriales</taxon>
        <taxon>Flavobacteriaceae</taxon>
    </lineage>
</organism>
<accession>A0A327RBM5</accession>
<feature type="chain" id="PRO_5016468136" evidence="1">
    <location>
        <begin position="22"/>
        <end position="648"/>
    </location>
</feature>
<protein>
    <submittedName>
        <fullName evidence="3">LysM domain-containing protein</fullName>
    </submittedName>
</protein>
<dbReference type="PANTHER" id="PTHR33734:SF22">
    <property type="entry name" value="MEMBRANE-BOUND LYTIC MUREIN TRANSGLYCOSYLASE D"/>
    <property type="match status" value="1"/>
</dbReference>
<evidence type="ECO:0000256" key="1">
    <source>
        <dbReference type="SAM" id="SignalP"/>
    </source>
</evidence>
<sequence length="648" mass="72594">MKKIIYILSVIVLLGCASAKAQDYKTHKVKVGETIEQIAAKYNVSKSQIYALNPDARKEITPNSVLIIPKATTVAATPTVNEVKTLDGFKTHKVKRKETLYSLSKKYNVSQEDIKKHNPELYANNLRKGDKIKIPQYTITKEVVAAKPTTKTYTVKPKEGKWRIAYQYGITVQDLEDLNPNMAEVLQPGDVINVPNLEKEDVKQIDEQYSYYTVLPAEGFYRLKLKTGLTQEQLEQLNPGLETTGLKEGMVLKIPFNATLTGQNQNVEGGLVTGDTLVSSDLSNRITDRSTKHIAIMLPFKLNKIDSDSIYDTKKLIKSDPYISTSLDFYSGVKIALDSLASLGINLKVDVYDTENRESRVASLLRSNSFDDVDVVIGPVMPKLFNTAAAALKSKNIPLVSPITKTVNLGDNVFQSRPAEKLLQEKIINYFKADSTSHFIIVSDMKNKATADLLKKTFPRASLVMSRKVSKTGEDAYYILDQDIVNVLKPGKNVVFLETANAGFVSNVSSILNSKINAITSVVLATTDKTRAFEDDEVRNTHLSNLSFTYASINKSFSEDESNSFNKRYMDLYKESPNPYAVRGFDLTMDVVLRLVTSEDLYLSVIESPLTSYVENKFAYKKKLFGGYYNDTVYLVKYQDLKIVEVKQ</sequence>
<dbReference type="PROSITE" id="PS51257">
    <property type="entry name" value="PROKAR_LIPOPROTEIN"/>
    <property type="match status" value="1"/>
</dbReference>
<dbReference type="InterPro" id="IPR036779">
    <property type="entry name" value="LysM_dom_sf"/>
</dbReference>
<dbReference type="Pfam" id="PF01476">
    <property type="entry name" value="LysM"/>
    <property type="match status" value="4"/>
</dbReference>
<feature type="domain" description="LysM" evidence="2">
    <location>
        <begin position="25"/>
        <end position="68"/>
    </location>
</feature>
<dbReference type="InterPro" id="IPR028082">
    <property type="entry name" value="Peripla_BP_I"/>
</dbReference>
<dbReference type="SUPFAM" id="SSF54106">
    <property type="entry name" value="LysM domain"/>
    <property type="match status" value="3"/>
</dbReference>
<dbReference type="Proteomes" id="UP000248703">
    <property type="component" value="Unassembled WGS sequence"/>
</dbReference>
<feature type="signal peptide" evidence="1">
    <location>
        <begin position="1"/>
        <end position="21"/>
    </location>
</feature>
<proteinExistence type="predicted"/>
<dbReference type="OrthoDB" id="2149800at2"/>
<dbReference type="RefSeq" id="WP_111660547.1">
    <property type="nucleotide sequence ID" value="NZ_QLLO01000008.1"/>
</dbReference>
<dbReference type="Gene3D" id="3.40.50.2300">
    <property type="match status" value="2"/>
</dbReference>
<dbReference type="PROSITE" id="PS51782">
    <property type="entry name" value="LYSM"/>
    <property type="match status" value="3"/>
</dbReference>
<reference evidence="3 4" key="1">
    <citation type="submission" date="2018-06" db="EMBL/GenBank/DDBJ databases">
        <title>Genomic Encyclopedia of Archaeal and Bacterial Type Strains, Phase II (KMG-II): from individual species to whole genera.</title>
        <authorList>
            <person name="Goeker M."/>
        </authorList>
    </citation>
    <scope>NUCLEOTIDE SEQUENCE [LARGE SCALE GENOMIC DNA]</scope>
    <source>
        <strain evidence="3 4">DSM 24464</strain>
    </source>
</reference>
<comment type="caution">
    <text evidence="3">The sequence shown here is derived from an EMBL/GenBank/DDBJ whole genome shotgun (WGS) entry which is preliminary data.</text>
</comment>
<dbReference type="InterPro" id="IPR018392">
    <property type="entry name" value="LysM"/>
</dbReference>
<dbReference type="PANTHER" id="PTHR33734">
    <property type="entry name" value="LYSM DOMAIN-CONTAINING GPI-ANCHORED PROTEIN 2"/>
    <property type="match status" value="1"/>
</dbReference>